<reference evidence="4 5" key="1">
    <citation type="submission" date="2019-06" db="EMBL/GenBank/DDBJ databases">
        <title>New taxonomy in bacterial strain CC-CFT640, isolated from vineyard.</title>
        <authorList>
            <person name="Lin S.-Y."/>
            <person name="Tsai C.-F."/>
            <person name="Young C.-C."/>
        </authorList>
    </citation>
    <scope>NUCLEOTIDE SEQUENCE [LARGE SCALE GENOMIC DNA]</scope>
    <source>
        <strain evidence="4 5">CC-CFT640</strain>
    </source>
</reference>
<dbReference type="EC" id="5.99.1.4" evidence="1"/>
<dbReference type="GO" id="GO:0018845">
    <property type="term" value="F:2-hydroxychromene-2-carboxylate isomerase activity"/>
    <property type="evidence" value="ECO:0007669"/>
    <property type="project" value="UniProtKB-UniRule"/>
</dbReference>
<dbReference type="InterPro" id="IPR001853">
    <property type="entry name" value="DSBA-like_thioredoxin_dom"/>
</dbReference>
<evidence type="ECO:0000256" key="1">
    <source>
        <dbReference type="PIRNR" id="PIRNR006386"/>
    </source>
</evidence>
<evidence type="ECO:0000313" key="5">
    <source>
        <dbReference type="Proteomes" id="UP000321638"/>
    </source>
</evidence>
<gene>
    <name evidence="4" type="ORF">FHP25_14110</name>
</gene>
<dbReference type="OrthoDB" id="5244108at2"/>
<evidence type="ECO:0000256" key="2">
    <source>
        <dbReference type="PIRSR" id="PIRSR006386-1"/>
    </source>
</evidence>
<evidence type="ECO:0000313" key="4">
    <source>
        <dbReference type="EMBL" id="TXL75373.1"/>
    </source>
</evidence>
<dbReference type="GO" id="GO:1901170">
    <property type="term" value="P:naphthalene catabolic process"/>
    <property type="evidence" value="ECO:0007669"/>
    <property type="project" value="InterPro"/>
</dbReference>
<dbReference type="SUPFAM" id="SSF52833">
    <property type="entry name" value="Thioredoxin-like"/>
    <property type="match status" value="1"/>
</dbReference>
<dbReference type="PANTHER" id="PTHR42943">
    <property type="entry name" value="GLUTATHIONE S-TRANSFERASE KAPPA"/>
    <property type="match status" value="1"/>
</dbReference>
<dbReference type="InterPro" id="IPR014440">
    <property type="entry name" value="HCCAis_GSTk"/>
</dbReference>
<keyword evidence="1 4" id="KW-0413">Isomerase</keyword>
<dbReference type="GO" id="GO:0004364">
    <property type="term" value="F:glutathione transferase activity"/>
    <property type="evidence" value="ECO:0007669"/>
    <property type="project" value="TreeGrafter"/>
</dbReference>
<sequence>MARQIEFYFDFPSPYSYLATTQFPALMSATGAEIVYRPFRILELMKMVGNRPTTIECKNKGKYAGLDIGRWAARYKVPFQRNPGLRSMDFAQLGRGALVAIEAGRGGDYVGAVYRALWAGDADIADRPALAAVLDRAGFDGEALLKQADAPDYVGRLDQATEAAAGRGVFGSPTFFVGDQMFFGNDRLDFVTDAAKAAV</sequence>
<accession>A0A5C8PM42</accession>
<feature type="active site" description="Nucleophile" evidence="2">
    <location>
        <position position="13"/>
    </location>
</feature>
<dbReference type="AlphaFoldDB" id="A0A5C8PM42"/>
<protein>
    <recommendedName>
        <fullName evidence="1">2-hydroxychromene-2-carboxylate isomerase</fullName>
        <ecNumber evidence="1">5.99.1.4</ecNumber>
    </recommendedName>
</protein>
<comment type="catalytic activity">
    <reaction evidence="1">
        <text>2-hydroxychromene-2-carboxylate = (3E)-4-(2-hydroxyphenyl)-2-oxobut-3-enoate</text>
        <dbReference type="Rhea" id="RHEA:27401"/>
        <dbReference type="ChEBI" id="CHEBI:59350"/>
        <dbReference type="ChEBI" id="CHEBI:59353"/>
        <dbReference type="EC" id="5.99.1.4"/>
    </reaction>
</comment>
<dbReference type="Pfam" id="PF01323">
    <property type="entry name" value="DSBA"/>
    <property type="match status" value="1"/>
</dbReference>
<dbReference type="Gene3D" id="3.40.30.10">
    <property type="entry name" value="Glutaredoxin"/>
    <property type="match status" value="1"/>
</dbReference>
<name>A0A5C8PM42_9HYPH</name>
<comment type="caution">
    <text evidence="4">The sequence shown here is derived from an EMBL/GenBank/DDBJ whole genome shotgun (WGS) entry which is preliminary data.</text>
</comment>
<comment type="similarity">
    <text evidence="1">Belongs to the GST superfamily. NadH family.</text>
</comment>
<feature type="domain" description="DSBA-like thioredoxin" evidence="3">
    <location>
        <begin position="4"/>
        <end position="194"/>
    </location>
</feature>
<dbReference type="Proteomes" id="UP000321638">
    <property type="component" value="Unassembled WGS sequence"/>
</dbReference>
<dbReference type="GO" id="GO:0006749">
    <property type="term" value="P:glutathione metabolic process"/>
    <property type="evidence" value="ECO:0007669"/>
    <property type="project" value="TreeGrafter"/>
</dbReference>
<dbReference type="GO" id="GO:0004602">
    <property type="term" value="F:glutathione peroxidase activity"/>
    <property type="evidence" value="ECO:0007669"/>
    <property type="project" value="TreeGrafter"/>
</dbReference>
<dbReference type="InterPro" id="IPR044087">
    <property type="entry name" value="NahD-like"/>
</dbReference>
<organism evidence="4 5">
    <name type="scientific">Vineibacter terrae</name>
    <dbReference type="NCBI Taxonomy" id="2586908"/>
    <lineage>
        <taxon>Bacteria</taxon>
        <taxon>Pseudomonadati</taxon>
        <taxon>Pseudomonadota</taxon>
        <taxon>Alphaproteobacteria</taxon>
        <taxon>Hyphomicrobiales</taxon>
        <taxon>Vineibacter</taxon>
    </lineage>
</organism>
<dbReference type="InterPro" id="IPR036249">
    <property type="entry name" value="Thioredoxin-like_sf"/>
</dbReference>
<dbReference type="EMBL" id="VDUZ01000014">
    <property type="protein sequence ID" value="TXL75373.1"/>
    <property type="molecule type" value="Genomic_DNA"/>
</dbReference>
<proteinExistence type="inferred from homology"/>
<dbReference type="InterPro" id="IPR051924">
    <property type="entry name" value="GST_Kappa/NadH"/>
</dbReference>
<dbReference type="CDD" id="cd03022">
    <property type="entry name" value="DsbA_HCCA_Iso"/>
    <property type="match status" value="1"/>
</dbReference>
<dbReference type="PANTHER" id="PTHR42943:SF2">
    <property type="entry name" value="GLUTATHIONE S-TRANSFERASE KAPPA 1"/>
    <property type="match status" value="1"/>
</dbReference>
<dbReference type="RefSeq" id="WP_147847587.1">
    <property type="nucleotide sequence ID" value="NZ_VDUZ01000014.1"/>
</dbReference>
<dbReference type="PIRSF" id="PIRSF006386">
    <property type="entry name" value="HCCAis_GSTk"/>
    <property type="match status" value="1"/>
</dbReference>
<keyword evidence="5" id="KW-1185">Reference proteome</keyword>
<evidence type="ECO:0000259" key="3">
    <source>
        <dbReference type="Pfam" id="PF01323"/>
    </source>
</evidence>